<proteinExistence type="predicted"/>
<name>A0A7C2UPP0_9CREN</name>
<dbReference type="Proteomes" id="UP000885664">
    <property type="component" value="Unassembled WGS sequence"/>
</dbReference>
<sequence length="113" mass="12388">MVSYLGEQVKKIVIFDGKAKIGEIMGGLASIQLKPEDFSSPIALQMAFSRIYEGVIKALEEGPKKKYVAEVRMTDSLGNQVVIGVDLGEAPPPFSKSEVKARITVEIFEEEEV</sequence>
<evidence type="ECO:0000313" key="1">
    <source>
        <dbReference type="EMBL" id="HEU97287.1"/>
    </source>
</evidence>
<organism evidence="1">
    <name type="scientific">Fervidicoccus fontis</name>
    <dbReference type="NCBI Taxonomy" id="683846"/>
    <lineage>
        <taxon>Archaea</taxon>
        <taxon>Thermoproteota</taxon>
        <taxon>Thermoprotei</taxon>
        <taxon>Fervidicoccales</taxon>
        <taxon>Fervidicoccaceae</taxon>
        <taxon>Fervidicoccus</taxon>
    </lineage>
</organism>
<reference evidence="1" key="1">
    <citation type="journal article" date="2020" name="mSystems">
        <title>Genome- and Community-Level Interaction Insights into Carbon Utilization and Element Cycling Functions of Hydrothermarchaeota in Hydrothermal Sediment.</title>
        <authorList>
            <person name="Zhou Z."/>
            <person name="Liu Y."/>
            <person name="Xu W."/>
            <person name="Pan J."/>
            <person name="Luo Z.H."/>
            <person name="Li M."/>
        </authorList>
    </citation>
    <scope>NUCLEOTIDE SEQUENCE [LARGE SCALE GENOMIC DNA]</scope>
    <source>
        <strain evidence="1">SpSt-1259</strain>
    </source>
</reference>
<gene>
    <name evidence="1" type="ORF">ENO36_00320</name>
</gene>
<dbReference type="EMBL" id="DSFE01000008">
    <property type="protein sequence ID" value="HEU97287.1"/>
    <property type="molecule type" value="Genomic_DNA"/>
</dbReference>
<accession>A0A7C2UPP0</accession>
<dbReference type="AlphaFoldDB" id="A0A7C2UPP0"/>
<protein>
    <submittedName>
        <fullName evidence="1">Uncharacterized protein</fullName>
    </submittedName>
</protein>
<comment type="caution">
    <text evidence="1">The sequence shown here is derived from an EMBL/GenBank/DDBJ whole genome shotgun (WGS) entry which is preliminary data.</text>
</comment>